<evidence type="ECO:0000256" key="7">
    <source>
        <dbReference type="ARBA" id="ARBA00023136"/>
    </source>
</evidence>
<dbReference type="Gene3D" id="2.170.130.10">
    <property type="entry name" value="TonB-dependent receptor, plug domain"/>
    <property type="match status" value="1"/>
</dbReference>
<dbReference type="PROSITE" id="PS01156">
    <property type="entry name" value="TONB_DEPENDENT_REC_2"/>
    <property type="match status" value="1"/>
</dbReference>
<accession>A0ABU7LWD6</accession>
<keyword evidence="16" id="KW-1185">Reference proteome</keyword>
<organism evidence="15 16">
    <name type="scientific">Hyphobacterium marinum</name>
    <dbReference type="NCBI Taxonomy" id="3116574"/>
    <lineage>
        <taxon>Bacteria</taxon>
        <taxon>Pseudomonadati</taxon>
        <taxon>Pseudomonadota</taxon>
        <taxon>Alphaproteobacteria</taxon>
        <taxon>Maricaulales</taxon>
        <taxon>Maricaulaceae</taxon>
        <taxon>Hyphobacterium</taxon>
    </lineage>
</organism>
<dbReference type="RefSeq" id="WP_330194843.1">
    <property type="nucleotide sequence ID" value="NZ_JAZDRO010000001.1"/>
</dbReference>
<keyword evidence="2 9" id="KW-0813">Transport</keyword>
<evidence type="ECO:0000259" key="13">
    <source>
        <dbReference type="Pfam" id="PF00593"/>
    </source>
</evidence>
<evidence type="ECO:0000256" key="6">
    <source>
        <dbReference type="ARBA" id="ARBA00023077"/>
    </source>
</evidence>
<dbReference type="InterPro" id="IPR000531">
    <property type="entry name" value="Beta-barrel_TonB"/>
</dbReference>
<dbReference type="InterPro" id="IPR036942">
    <property type="entry name" value="Beta-barrel_TonB_sf"/>
</dbReference>
<dbReference type="PANTHER" id="PTHR30442:SF0">
    <property type="entry name" value="FE(3+) DICITRATE TRANSPORT PROTEIN FECA"/>
    <property type="match status" value="1"/>
</dbReference>
<sequence length="749" mass="79375">MRSVLLSGAALAVLAAPAGAQQAASTNSAAPREDTIVVIGLSGTPGDVPGSAEVLTAADLDVQDYSDITRALRAVPGVNIQEEDGYGLRPNIGLRGTGVDRSASITLMEDGILIAPAPYAAPEAYYFPHAGRMAGIEVIKGAAGVPYGPRTQGGSVNLLSTPVPDAPGGQVDVWFGDENTRRVHAFAGGMHDVGTGVRIGGLLEAFTDSADGFKDIDGPSGQDSGYDIEDYVGKLRLEIDGGAVNHSFELRGQYSDELSNETYLGLTEADFAADPFRRYAGSALDQMDAEHSLWSLTYNARFDGGTRLAVVGYRSDFARDWFKLDRVDPDGAGPLGSVSISSLLENPAGNAAAFQIVRGDAGFVSADDALIVKHNNREYYAQGLQGELSGEVSIGGTVHNWRVGARLHHDEMDRYQWVERFRMDNGSMVFTSASLPGSDSNRIDSADAVAIYIQDEIMTGRWTFVPGVRFETVELQRENWGGDLARTGAPTVTQNTVDAIIPGLGVRYDVNERLAVFGGVHRGFAPPAPGSVTQEPEDAINFEFGSRYENGFWSLEAVGFHNAYTNLLGACTNSTGGGCTIGAQFDGGEVDVTGLEFAVEADLGEAADAPVSIPVRLAWTHTNAEFQTAFNSSYGPWGNVQVGDELPYIPENQLYAAIGVEADRFGGQIAVSWVGETRATAGQGAIPAGQLIDSHAVADVSAWYGLTDGVRARVSVRNLTDETYAVARRPAGLRPGAPRAVLFGISAEF</sequence>
<evidence type="ECO:0000256" key="8">
    <source>
        <dbReference type="ARBA" id="ARBA00023237"/>
    </source>
</evidence>
<evidence type="ECO:0000313" key="16">
    <source>
        <dbReference type="Proteomes" id="UP001310692"/>
    </source>
</evidence>
<keyword evidence="4 9" id="KW-0812">Transmembrane</keyword>
<gene>
    <name evidence="15" type="ORF">V0U35_01330</name>
</gene>
<feature type="domain" description="TonB-dependent receptor-like beta-barrel" evidence="13">
    <location>
        <begin position="375"/>
        <end position="719"/>
    </location>
</feature>
<evidence type="ECO:0000313" key="15">
    <source>
        <dbReference type="EMBL" id="MEE2565305.1"/>
    </source>
</evidence>
<protein>
    <submittedName>
        <fullName evidence="15">TonB-dependent receptor</fullName>
    </submittedName>
</protein>
<evidence type="ECO:0000256" key="1">
    <source>
        <dbReference type="ARBA" id="ARBA00004571"/>
    </source>
</evidence>
<dbReference type="InterPro" id="IPR010917">
    <property type="entry name" value="TonB_rcpt_CS"/>
</dbReference>
<dbReference type="SUPFAM" id="SSF56935">
    <property type="entry name" value="Porins"/>
    <property type="match status" value="1"/>
</dbReference>
<feature type="chain" id="PRO_5045293755" evidence="12">
    <location>
        <begin position="21"/>
        <end position="749"/>
    </location>
</feature>
<dbReference type="InterPro" id="IPR037066">
    <property type="entry name" value="Plug_dom_sf"/>
</dbReference>
<keyword evidence="7 9" id="KW-0472">Membrane</keyword>
<feature type="domain" description="TonB-dependent receptor plug" evidence="14">
    <location>
        <begin position="47"/>
        <end position="154"/>
    </location>
</feature>
<feature type="signal peptide" evidence="12">
    <location>
        <begin position="1"/>
        <end position="20"/>
    </location>
</feature>
<comment type="similarity">
    <text evidence="9 11">Belongs to the TonB-dependent receptor family.</text>
</comment>
<keyword evidence="8 9" id="KW-0998">Cell outer membrane</keyword>
<evidence type="ECO:0000256" key="5">
    <source>
        <dbReference type="ARBA" id="ARBA00022729"/>
    </source>
</evidence>
<keyword evidence="5 12" id="KW-0732">Signal</keyword>
<dbReference type="Proteomes" id="UP001310692">
    <property type="component" value="Unassembled WGS sequence"/>
</dbReference>
<evidence type="ECO:0000256" key="4">
    <source>
        <dbReference type="ARBA" id="ARBA00022692"/>
    </source>
</evidence>
<evidence type="ECO:0000256" key="2">
    <source>
        <dbReference type="ARBA" id="ARBA00022448"/>
    </source>
</evidence>
<feature type="short sequence motif" description="TonB C-terminal box" evidence="10">
    <location>
        <begin position="732"/>
        <end position="749"/>
    </location>
</feature>
<evidence type="ECO:0000256" key="9">
    <source>
        <dbReference type="PROSITE-ProRule" id="PRU01360"/>
    </source>
</evidence>
<dbReference type="InterPro" id="IPR012910">
    <property type="entry name" value="Plug_dom"/>
</dbReference>
<reference evidence="15 16" key="1">
    <citation type="submission" date="2024-01" db="EMBL/GenBank/DDBJ databases">
        <title>Hyphobacterium bacterium isolated from marine sediment.</title>
        <authorList>
            <person name="Zhao S."/>
        </authorList>
    </citation>
    <scope>NUCLEOTIDE SEQUENCE [LARGE SCALE GENOMIC DNA]</scope>
    <source>
        <strain evidence="15 16">Y60-23</strain>
    </source>
</reference>
<keyword evidence="6 11" id="KW-0798">TonB box</keyword>
<keyword evidence="3 9" id="KW-1134">Transmembrane beta strand</keyword>
<evidence type="ECO:0000256" key="12">
    <source>
        <dbReference type="SAM" id="SignalP"/>
    </source>
</evidence>
<dbReference type="Pfam" id="PF00593">
    <property type="entry name" value="TonB_dep_Rec_b-barrel"/>
    <property type="match status" value="1"/>
</dbReference>
<evidence type="ECO:0000256" key="11">
    <source>
        <dbReference type="RuleBase" id="RU003357"/>
    </source>
</evidence>
<dbReference type="PROSITE" id="PS52016">
    <property type="entry name" value="TONB_DEPENDENT_REC_3"/>
    <property type="match status" value="1"/>
</dbReference>
<evidence type="ECO:0000256" key="3">
    <source>
        <dbReference type="ARBA" id="ARBA00022452"/>
    </source>
</evidence>
<proteinExistence type="inferred from homology"/>
<dbReference type="PANTHER" id="PTHR30442">
    <property type="entry name" value="IRON III DICITRATE TRANSPORT PROTEIN FECA"/>
    <property type="match status" value="1"/>
</dbReference>
<dbReference type="Gene3D" id="2.40.170.20">
    <property type="entry name" value="TonB-dependent receptor, beta-barrel domain"/>
    <property type="match status" value="1"/>
</dbReference>
<comment type="subcellular location">
    <subcellularLocation>
        <location evidence="1 9">Cell outer membrane</location>
        <topology evidence="1 9">Multi-pass membrane protein</topology>
    </subcellularLocation>
</comment>
<evidence type="ECO:0000259" key="14">
    <source>
        <dbReference type="Pfam" id="PF07715"/>
    </source>
</evidence>
<dbReference type="EMBL" id="JAZDRO010000001">
    <property type="protein sequence ID" value="MEE2565305.1"/>
    <property type="molecule type" value="Genomic_DNA"/>
</dbReference>
<dbReference type="Pfam" id="PF07715">
    <property type="entry name" value="Plug"/>
    <property type="match status" value="1"/>
</dbReference>
<dbReference type="InterPro" id="IPR039426">
    <property type="entry name" value="TonB-dep_rcpt-like"/>
</dbReference>
<evidence type="ECO:0000256" key="10">
    <source>
        <dbReference type="PROSITE-ProRule" id="PRU10144"/>
    </source>
</evidence>
<name>A0ABU7LWD6_9PROT</name>
<comment type="caution">
    <text evidence="15">The sequence shown here is derived from an EMBL/GenBank/DDBJ whole genome shotgun (WGS) entry which is preliminary data.</text>
</comment>
<keyword evidence="15" id="KW-0675">Receptor</keyword>